<dbReference type="STRING" id="1403537.Q428_14850"/>
<gene>
    <name evidence="1" type="ORF">Q428_14850</name>
</gene>
<sequence>MKSIDLDNVLLFHKKIVAKTGGSDGVRDINLIESALNRAYITFDKEELYKETEMKIAVVTHSLVS</sequence>
<dbReference type="InterPro" id="IPR053737">
    <property type="entry name" value="Type_II_TA_Toxin"/>
</dbReference>
<name>A0A017RRF4_9CLOT</name>
<reference evidence="1 2" key="1">
    <citation type="journal article" date="2014" name="Genome Announc.">
        <title>Draft Genome Sequence of Fervidicella metallireducens Strain AeBT, an Iron-Reducing Thermoanaerobe from the Great Artesian Basin.</title>
        <authorList>
            <person name="Patel B.K."/>
        </authorList>
    </citation>
    <scope>NUCLEOTIDE SEQUENCE [LARGE SCALE GENOMIC DNA]</scope>
    <source>
        <strain evidence="1 2">AeB</strain>
    </source>
</reference>
<dbReference type="EMBL" id="AZQP01000109">
    <property type="protein sequence ID" value="EYE87166.1"/>
    <property type="molecule type" value="Genomic_DNA"/>
</dbReference>
<organism evidence="1 2">
    <name type="scientific">Fervidicella metallireducens AeB</name>
    <dbReference type="NCBI Taxonomy" id="1403537"/>
    <lineage>
        <taxon>Bacteria</taxon>
        <taxon>Bacillati</taxon>
        <taxon>Bacillota</taxon>
        <taxon>Clostridia</taxon>
        <taxon>Eubacteriales</taxon>
        <taxon>Clostridiaceae</taxon>
        <taxon>Fervidicella</taxon>
    </lineage>
</organism>
<evidence type="ECO:0000313" key="2">
    <source>
        <dbReference type="Proteomes" id="UP000019681"/>
    </source>
</evidence>
<proteinExistence type="predicted"/>
<dbReference type="AlphaFoldDB" id="A0A017RRF4"/>
<accession>A0A017RRF4</accession>
<dbReference type="Gene3D" id="1.20.120.1870">
    <property type="entry name" value="Fic/DOC protein, Fido domain"/>
    <property type="match status" value="1"/>
</dbReference>
<dbReference type="Proteomes" id="UP000019681">
    <property type="component" value="Unassembled WGS sequence"/>
</dbReference>
<keyword evidence="2" id="KW-1185">Reference proteome</keyword>
<comment type="caution">
    <text evidence="1">The sequence shown here is derived from an EMBL/GenBank/DDBJ whole genome shotgun (WGS) entry which is preliminary data.</text>
</comment>
<feature type="non-terminal residue" evidence="1">
    <location>
        <position position="65"/>
    </location>
</feature>
<protein>
    <submittedName>
        <fullName evidence="1">Uncharacterized protein</fullName>
    </submittedName>
</protein>
<evidence type="ECO:0000313" key="1">
    <source>
        <dbReference type="EMBL" id="EYE87166.1"/>
    </source>
</evidence>